<feature type="region of interest" description="Disordered" evidence="2">
    <location>
        <begin position="1012"/>
        <end position="1227"/>
    </location>
</feature>
<feature type="compositionally biased region" description="Basic and acidic residues" evidence="2">
    <location>
        <begin position="141"/>
        <end position="153"/>
    </location>
</feature>
<feature type="region of interest" description="Disordered" evidence="2">
    <location>
        <begin position="502"/>
        <end position="534"/>
    </location>
</feature>
<feature type="compositionally biased region" description="Gly residues" evidence="2">
    <location>
        <begin position="125"/>
        <end position="139"/>
    </location>
</feature>
<dbReference type="OrthoDB" id="28947at2759"/>
<feature type="compositionally biased region" description="Low complexity" evidence="2">
    <location>
        <begin position="97"/>
        <end position="114"/>
    </location>
</feature>
<evidence type="ECO:0000256" key="2">
    <source>
        <dbReference type="SAM" id="MobiDB-lite"/>
    </source>
</evidence>
<organism evidence="4 5">
    <name type="scientific">Gonium pectorale</name>
    <name type="common">Green alga</name>
    <dbReference type="NCBI Taxonomy" id="33097"/>
    <lineage>
        <taxon>Eukaryota</taxon>
        <taxon>Viridiplantae</taxon>
        <taxon>Chlorophyta</taxon>
        <taxon>core chlorophytes</taxon>
        <taxon>Chlorophyceae</taxon>
        <taxon>CS clade</taxon>
        <taxon>Chlamydomonadales</taxon>
        <taxon>Volvocaceae</taxon>
        <taxon>Gonium</taxon>
    </lineage>
</organism>
<feature type="region of interest" description="Disordered" evidence="2">
    <location>
        <begin position="974"/>
        <end position="998"/>
    </location>
</feature>
<feature type="domain" description="CCAAT-binding factor" evidence="3">
    <location>
        <begin position="588"/>
        <end position="864"/>
    </location>
</feature>
<dbReference type="STRING" id="33097.A0A150GAU2"/>
<evidence type="ECO:0000256" key="1">
    <source>
        <dbReference type="ARBA" id="ARBA00007797"/>
    </source>
</evidence>
<dbReference type="PANTHER" id="PTHR12048">
    <property type="entry name" value="CCAAT-BINDING FACTOR-RELATED"/>
    <property type="match status" value="1"/>
</dbReference>
<feature type="region of interest" description="Disordered" evidence="2">
    <location>
        <begin position="36"/>
        <end position="163"/>
    </location>
</feature>
<evidence type="ECO:0000259" key="3">
    <source>
        <dbReference type="Pfam" id="PF03914"/>
    </source>
</evidence>
<comment type="similarity">
    <text evidence="1">Belongs to the CBF/MAK21 family.</text>
</comment>
<evidence type="ECO:0000313" key="4">
    <source>
        <dbReference type="EMBL" id="KXZ46949.1"/>
    </source>
</evidence>
<dbReference type="InterPro" id="IPR040155">
    <property type="entry name" value="CEBPZ/Mak21-like"/>
</dbReference>
<dbReference type="InterPro" id="IPR005612">
    <property type="entry name" value="CCAAT-binding_factor"/>
</dbReference>
<dbReference type="AlphaFoldDB" id="A0A150GAU2"/>
<sequence length="1261" mass="133699">MGAREAPSGKKPEKAKKVDADALMNDVKAFASQLGLATGGGSLDDAFSDFAPSKAKQSIAPGAKPNKRQRLNDDAEMPAGPGKQARKQPPAKGGEGHAAQQPAKAKQQHAQKGQSVKPGDKKQAGSGGPKRAGSDGGGMAEEAKSDDALKARDWNFGVGPRPGEAKGFKSLMGKSDSTIWYKAAANLTAATATNATNATPNGKTDVDPDLFELRRAAAEALMEAEAAAFEKELYKRNPSDAKWLQQVKRAGTSTDKLAAATLLVQEGVTSNMRALDQLVALATKRSGGKELVRQAMEALQELFTTVLLPDRKLKFLEQQPLQDLPPGRDGDKQLLLWWTEDCVKRRYAMFVGALEEHSKDNLEFIKEKSMRVMAELLSAKPECEARLLAGLVNKLGDPSRTVASKAVYLLMQLLVAHPVMKPVVVREVERFVFRPGLADKARYYAVVFLNQIPLSHRASEGGDALAKQLIDLYFTLFRMVVEGHIGGAAQLRKQQEERYAEEKKKFWRQQHRAPGGGKDHEGGRRQSRPPSKPKLAVAEEIDARLLSGLITGVRRAFPYVQPADVEPLVDRSASQLFRMVHTAPFTVAVQALMLMYQLMSARAAISDRYYRALYAAMEREGPTTSSRAPMFLSLLFKAMQGDVSVKRVAAFAKRLLQLAAAAQPNWACGALLLLSQVLAAQPALWASITHPEDVGGSGVEEFKDTDDPDDLDGDGVERFRDHDGSDGEEEAEAAGASGRQGPKGNGKGKKGRAGGEEEEEEEAELAGVKLDLDGGRRGSNALASSSGRGAPVQAPPAGSLAARAAAQVAADKVAAKAAAASAWPQPGYYQMDKREPLYANADRSCWWELTALAAHAHPSVSAMARCLLSGAPILFDGDPLRDLSLAAFLDKFVNKKPKPVSRGTSVMQPGAAPLEGMVAAAAGKKAAAKPGSLAQLSSSAFAALAEAEVNSADIFFHKFLNLKGVKAKQAARAGAKAKKKGEEGDEAAAGGDDEYLSDADDEEVDRYLEKQEGMADDALGDPDMAFDYDQLTNAMEEDALGDGSDDGDGAEVDSGDEEGGNQGGEDDEDDDSLEGVNILDMPSPSEGDEAEADGDTAAAAQRRKRQREALAEVGLSQADIEALSSDDDDEDVEMEGASGEEEEDEDGSGDGEAGEGEDEEDDLAALLGGSDDEDAGGDFSLDGSEGLDEEEEAPGLVPLGGGKASKAGAGKKGGSKGSGGKGGGNLFASAEDYEALIERAEREEAEEFMLSWALCKGLLGI</sequence>
<reference evidence="5" key="1">
    <citation type="journal article" date="2016" name="Nat. Commun.">
        <title>The Gonium pectorale genome demonstrates co-option of cell cycle regulation during the evolution of multicellularity.</title>
        <authorList>
            <person name="Hanschen E.R."/>
            <person name="Marriage T.N."/>
            <person name="Ferris P.J."/>
            <person name="Hamaji T."/>
            <person name="Toyoda A."/>
            <person name="Fujiyama A."/>
            <person name="Neme R."/>
            <person name="Noguchi H."/>
            <person name="Minakuchi Y."/>
            <person name="Suzuki M."/>
            <person name="Kawai-Toyooka H."/>
            <person name="Smith D.R."/>
            <person name="Sparks H."/>
            <person name="Anderson J."/>
            <person name="Bakaric R."/>
            <person name="Luria V."/>
            <person name="Karger A."/>
            <person name="Kirschner M.W."/>
            <person name="Durand P.M."/>
            <person name="Michod R.E."/>
            <person name="Nozaki H."/>
            <person name="Olson B.J."/>
        </authorList>
    </citation>
    <scope>NUCLEOTIDE SEQUENCE [LARGE SCALE GENOMIC DNA]</scope>
    <source>
        <strain evidence="5">NIES-2863</strain>
    </source>
</reference>
<gene>
    <name evidence="4" type="ORF">GPECTOR_39g443</name>
</gene>
<feature type="region of interest" description="Disordered" evidence="2">
    <location>
        <begin position="689"/>
        <end position="796"/>
    </location>
</feature>
<dbReference type="Pfam" id="PF03914">
    <property type="entry name" value="CBF"/>
    <property type="match status" value="1"/>
</dbReference>
<feature type="compositionally biased region" description="Acidic residues" evidence="2">
    <location>
        <begin position="1035"/>
        <end position="1073"/>
    </location>
</feature>
<dbReference type="InterPro" id="IPR016024">
    <property type="entry name" value="ARM-type_fold"/>
</dbReference>
<protein>
    <recommendedName>
        <fullName evidence="3">CCAAT-binding factor domain-containing protein</fullName>
    </recommendedName>
</protein>
<feature type="compositionally biased region" description="Acidic residues" evidence="2">
    <location>
        <begin position="703"/>
        <end position="714"/>
    </location>
</feature>
<dbReference type="PANTHER" id="PTHR12048:SF0">
    <property type="entry name" value="CCAAT_ENHANCER-BINDING PROTEIN ZETA"/>
    <property type="match status" value="1"/>
</dbReference>
<proteinExistence type="inferred from homology"/>
<feature type="compositionally biased region" description="Acidic residues" evidence="2">
    <location>
        <begin position="1014"/>
        <end position="1026"/>
    </location>
</feature>
<feature type="compositionally biased region" description="Acidic residues" evidence="2">
    <location>
        <begin position="983"/>
        <end position="998"/>
    </location>
</feature>
<dbReference type="GO" id="GO:0005634">
    <property type="term" value="C:nucleus"/>
    <property type="evidence" value="ECO:0007669"/>
    <property type="project" value="TreeGrafter"/>
</dbReference>
<keyword evidence="5" id="KW-1185">Reference proteome</keyword>
<feature type="compositionally biased region" description="Acidic residues" evidence="2">
    <location>
        <begin position="1124"/>
        <end position="1163"/>
    </location>
</feature>
<dbReference type="EMBL" id="LSYV01000040">
    <property type="protein sequence ID" value="KXZ46949.1"/>
    <property type="molecule type" value="Genomic_DNA"/>
</dbReference>
<name>A0A150GAU2_GONPE</name>
<feature type="compositionally biased region" description="Gly residues" evidence="2">
    <location>
        <begin position="1210"/>
        <end position="1225"/>
    </location>
</feature>
<evidence type="ECO:0000313" key="5">
    <source>
        <dbReference type="Proteomes" id="UP000075714"/>
    </source>
</evidence>
<dbReference type="SUPFAM" id="SSF48371">
    <property type="entry name" value="ARM repeat"/>
    <property type="match status" value="1"/>
</dbReference>
<comment type="caution">
    <text evidence="4">The sequence shown here is derived from an EMBL/GenBank/DDBJ whole genome shotgun (WGS) entry which is preliminary data.</text>
</comment>
<feature type="compositionally biased region" description="Basic and acidic residues" evidence="2">
    <location>
        <begin position="715"/>
        <end position="725"/>
    </location>
</feature>
<accession>A0A150GAU2</accession>
<dbReference type="Proteomes" id="UP000075714">
    <property type="component" value="Unassembled WGS sequence"/>
</dbReference>